<evidence type="ECO:0000313" key="6">
    <source>
        <dbReference type="Proteomes" id="UP000316495"/>
    </source>
</evidence>
<gene>
    <name evidence="5" type="ORF">Athens101428_785</name>
</gene>
<evidence type="ECO:0000256" key="2">
    <source>
        <dbReference type="SAM" id="MobiDB-lite"/>
    </source>
</evidence>
<keyword evidence="3" id="KW-0812">Transmembrane</keyword>
<dbReference type="CDD" id="cd00063">
    <property type="entry name" value="FN3"/>
    <property type="match status" value="1"/>
</dbReference>
<keyword evidence="1" id="KW-0677">Repeat</keyword>
<feature type="domain" description="Fibronectin type-III" evidence="4">
    <location>
        <begin position="233"/>
        <end position="325"/>
    </location>
</feature>
<feature type="domain" description="Fibronectin type-III" evidence="4">
    <location>
        <begin position="330"/>
        <end position="420"/>
    </location>
</feature>
<dbReference type="InterPro" id="IPR036116">
    <property type="entry name" value="FN3_sf"/>
</dbReference>
<dbReference type="PROSITE" id="PS50853">
    <property type="entry name" value="FN3"/>
    <property type="match status" value="2"/>
</dbReference>
<keyword evidence="3" id="KW-0472">Membrane</keyword>
<dbReference type="Gene3D" id="2.60.40.10">
    <property type="entry name" value="Immunoglobulins"/>
    <property type="match status" value="2"/>
</dbReference>
<comment type="caution">
    <text evidence="5">The sequence shown here is derived from an EMBL/GenBank/DDBJ whole genome shotgun (WGS) entry which is preliminary data.</text>
</comment>
<protein>
    <submittedName>
        <fullName evidence="5">Glycoside hydrolase family 16</fullName>
    </submittedName>
</protein>
<organism evidence="5 6">
    <name type="scientific">Candidatus Berkelbacteria bacterium Athens1014_28</name>
    <dbReference type="NCBI Taxonomy" id="2017145"/>
    <lineage>
        <taxon>Bacteria</taxon>
        <taxon>Candidatus Berkelbacteria</taxon>
    </lineage>
</organism>
<dbReference type="InterPro" id="IPR050964">
    <property type="entry name" value="Striated_Muscle_Regulatory"/>
</dbReference>
<dbReference type="GO" id="GO:0016787">
    <property type="term" value="F:hydrolase activity"/>
    <property type="evidence" value="ECO:0007669"/>
    <property type="project" value="UniProtKB-KW"/>
</dbReference>
<keyword evidence="5" id="KW-0378">Hydrolase</keyword>
<proteinExistence type="predicted"/>
<name>A0A554LJ29_9BACT</name>
<dbReference type="InterPro" id="IPR013783">
    <property type="entry name" value="Ig-like_fold"/>
</dbReference>
<feature type="region of interest" description="Disordered" evidence="2">
    <location>
        <begin position="190"/>
        <end position="226"/>
    </location>
</feature>
<evidence type="ECO:0000256" key="1">
    <source>
        <dbReference type="ARBA" id="ARBA00022737"/>
    </source>
</evidence>
<evidence type="ECO:0000259" key="4">
    <source>
        <dbReference type="PROSITE" id="PS50853"/>
    </source>
</evidence>
<dbReference type="PANTHER" id="PTHR13817:SF166">
    <property type="entry name" value="NEURONAL IGCAM-RELATED"/>
    <property type="match status" value="1"/>
</dbReference>
<evidence type="ECO:0000313" key="5">
    <source>
        <dbReference type="EMBL" id="TSC92862.1"/>
    </source>
</evidence>
<dbReference type="PANTHER" id="PTHR13817">
    <property type="entry name" value="TITIN"/>
    <property type="match status" value="1"/>
</dbReference>
<feature type="transmembrane region" description="Helical" evidence="3">
    <location>
        <begin position="425"/>
        <end position="449"/>
    </location>
</feature>
<dbReference type="EMBL" id="VMGN01000060">
    <property type="protein sequence ID" value="TSC92862.1"/>
    <property type="molecule type" value="Genomic_DNA"/>
</dbReference>
<keyword evidence="3" id="KW-1133">Transmembrane helix</keyword>
<dbReference type="Proteomes" id="UP000316495">
    <property type="component" value="Unassembled WGS sequence"/>
</dbReference>
<dbReference type="InterPro" id="IPR003961">
    <property type="entry name" value="FN3_dom"/>
</dbReference>
<reference evidence="5 6" key="1">
    <citation type="submission" date="2017-07" db="EMBL/GenBank/DDBJ databases">
        <title>Mechanisms for carbon and nitrogen cycling indicate functional differentiation within the Candidate Phyla Radiation.</title>
        <authorList>
            <person name="Danczak R.E."/>
            <person name="Johnston M.D."/>
            <person name="Kenah C."/>
            <person name="Slattery M."/>
            <person name="Wrighton K.C."/>
            <person name="Wilkins M.J."/>
        </authorList>
    </citation>
    <scope>NUCLEOTIDE SEQUENCE [LARGE SCALE GENOMIC DNA]</scope>
    <source>
        <strain evidence="5">Athens1014_28</strain>
    </source>
</reference>
<sequence length="457" mass="49932">MKKTMVFVLIAILIAGTLAIFTLSAKKSQAATIEMDQLNYPPYYTNPPGYKSYIVKHVDVYVPCQKFKPGKSIMASYLDLPLGYGFGEAASALIHEATGAYGNEPGNEIVTYTANVSTEFEVGQWQRFNASGETTVNTSNYYWLCLGTNNINLRWYYSEPSGYNNGFLLLKYRNGVPVFQANQDFGFRTFGYDPDQPAGPSDDQPVDQGGTTGTTSTTSSGEILGTPTTTIAKPLELTAAYSEADHGVKLAWKASTTADIDGYKIFRSENKDKGYTKIKDTKKDKLDYLDQDIAVGKTYYYQVRAYKGSGQSYSSNTATAAIPADAPPAKPQKLTIVSTTTDTISVKWQANSETNLAGYTISLFKGEEKVKSEELKKDATTYQFNNTEAGTSYIVELIAKNDAGKSSAPATALAETTAKATTYSLITPLTITLFSAAVILTGVLIFMMIKRQRKLRS</sequence>
<dbReference type="SUPFAM" id="SSF49265">
    <property type="entry name" value="Fibronectin type III"/>
    <property type="match status" value="1"/>
</dbReference>
<accession>A0A554LJ29</accession>
<dbReference type="SMART" id="SM00060">
    <property type="entry name" value="FN3"/>
    <property type="match status" value="2"/>
</dbReference>
<dbReference type="AlphaFoldDB" id="A0A554LJ29"/>
<dbReference type="Pfam" id="PF00041">
    <property type="entry name" value="fn3"/>
    <property type="match status" value="1"/>
</dbReference>
<evidence type="ECO:0000256" key="3">
    <source>
        <dbReference type="SAM" id="Phobius"/>
    </source>
</evidence>